<organism evidence="2">
    <name type="scientific">bioreactor metagenome</name>
    <dbReference type="NCBI Taxonomy" id="1076179"/>
    <lineage>
        <taxon>unclassified sequences</taxon>
        <taxon>metagenomes</taxon>
        <taxon>ecological metagenomes</taxon>
    </lineage>
</organism>
<gene>
    <name evidence="2" type="ORF">SDC9_55525</name>
</gene>
<sequence length="72" mass="8185">MHHIQGQARNQFQIVCLEQMVAADSFVRVIDVFVDAIDLKSFGFTHAGLREEGRPPYNPAALLKLYIYGYTN</sequence>
<proteinExistence type="predicted"/>
<reference evidence="2" key="1">
    <citation type="submission" date="2019-08" db="EMBL/GenBank/DDBJ databases">
        <authorList>
            <person name="Kucharzyk K."/>
            <person name="Murdoch R.W."/>
            <person name="Higgins S."/>
            <person name="Loffler F."/>
        </authorList>
    </citation>
    <scope>NUCLEOTIDE SEQUENCE</scope>
</reference>
<dbReference type="InterPro" id="IPR008490">
    <property type="entry name" value="Transposase_InsH_N"/>
</dbReference>
<dbReference type="Pfam" id="PF05598">
    <property type="entry name" value="DUF772"/>
    <property type="match status" value="1"/>
</dbReference>
<accession>A0A644WZF0</accession>
<evidence type="ECO:0000313" key="2">
    <source>
        <dbReference type="EMBL" id="MPM09209.1"/>
    </source>
</evidence>
<protein>
    <recommendedName>
        <fullName evidence="1">Transposase InsH N-terminal domain-containing protein</fullName>
    </recommendedName>
</protein>
<name>A0A644WZF0_9ZZZZ</name>
<dbReference type="EMBL" id="VSSQ01001542">
    <property type="protein sequence ID" value="MPM09209.1"/>
    <property type="molecule type" value="Genomic_DNA"/>
</dbReference>
<feature type="domain" description="Transposase InsH N-terminal" evidence="1">
    <location>
        <begin position="16"/>
        <end position="71"/>
    </location>
</feature>
<evidence type="ECO:0000259" key="1">
    <source>
        <dbReference type="Pfam" id="PF05598"/>
    </source>
</evidence>
<dbReference type="AlphaFoldDB" id="A0A644WZF0"/>
<comment type="caution">
    <text evidence="2">The sequence shown here is derived from an EMBL/GenBank/DDBJ whole genome shotgun (WGS) entry which is preliminary data.</text>
</comment>